<organism evidence="3">
    <name type="scientific">Ralstonia solanacearum</name>
    <name type="common">Pseudomonas solanacearum</name>
    <dbReference type="NCBI Taxonomy" id="305"/>
    <lineage>
        <taxon>Bacteria</taxon>
        <taxon>Pseudomonadati</taxon>
        <taxon>Pseudomonadota</taxon>
        <taxon>Betaproteobacteria</taxon>
        <taxon>Burkholderiales</taxon>
        <taxon>Burkholderiaceae</taxon>
        <taxon>Ralstonia</taxon>
        <taxon>Ralstonia solanacearum species complex</taxon>
    </lineage>
</organism>
<dbReference type="Pfam" id="PF04972">
    <property type="entry name" value="BON"/>
    <property type="match status" value="1"/>
</dbReference>
<dbReference type="EMBL" id="LN899822">
    <property type="protein sequence ID" value="CUV64100.1"/>
    <property type="molecule type" value="Genomic_DNA"/>
</dbReference>
<sequence>MSVQGGTVTLSGRIDSASERRAAKGAAWSAPGVTEVIDHLQLAP</sequence>
<dbReference type="Gene3D" id="3.30.1340.30">
    <property type="match status" value="1"/>
</dbReference>
<evidence type="ECO:0000259" key="2">
    <source>
        <dbReference type="PROSITE" id="PS50914"/>
    </source>
</evidence>
<feature type="compositionally biased region" description="Polar residues" evidence="1">
    <location>
        <begin position="1"/>
        <end position="10"/>
    </location>
</feature>
<name>A0A0S4XJB4_RALSL</name>
<feature type="region of interest" description="Disordered" evidence="1">
    <location>
        <begin position="1"/>
        <end position="28"/>
    </location>
</feature>
<evidence type="ECO:0000256" key="1">
    <source>
        <dbReference type="SAM" id="MobiDB-lite"/>
    </source>
</evidence>
<dbReference type="AlphaFoldDB" id="A0A0S4XJB4"/>
<dbReference type="InterPro" id="IPR007055">
    <property type="entry name" value="BON_dom"/>
</dbReference>
<accession>A0A0S4XJB4</accession>
<dbReference type="PROSITE" id="PS50914">
    <property type="entry name" value="BON"/>
    <property type="match status" value="1"/>
</dbReference>
<reference evidence="3" key="1">
    <citation type="submission" date="2015-10" db="EMBL/GenBank/DDBJ databases">
        <authorList>
            <person name="Gilbert D.G."/>
        </authorList>
    </citation>
    <scope>NUCLEOTIDE SEQUENCE</scope>
    <source>
        <strain evidence="3">Phyl III-seqv23</strain>
    </source>
</reference>
<gene>
    <name evidence="3" type="ORF">RD1301_v1_4750002</name>
</gene>
<evidence type="ECO:0000313" key="3">
    <source>
        <dbReference type="EMBL" id="CUV64100.1"/>
    </source>
</evidence>
<feature type="domain" description="BON" evidence="2">
    <location>
        <begin position="1"/>
        <end position="44"/>
    </location>
</feature>
<proteinExistence type="predicted"/>
<protein>
    <submittedName>
        <fullName evidence="3">Transport-associatedpep-utilising enzyme, n-terminal protein</fullName>
    </submittedName>
</protein>